<dbReference type="SMART" id="SM00345">
    <property type="entry name" value="HTH_GNTR"/>
    <property type="match status" value="1"/>
</dbReference>
<keyword evidence="6" id="KW-1185">Reference proteome</keyword>
<dbReference type="SUPFAM" id="SSF48008">
    <property type="entry name" value="GntR ligand-binding domain-like"/>
    <property type="match status" value="1"/>
</dbReference>
<dbReference type="Pfam" id="PF07729">
    <property type="entry name" value="FCD"/>
    <property type="match status" value="1"/>
</dbReference>
<dbReference type="InterPro" id="IPR008920">
    <property type="entry name" value="TF_FadR/GntR_C"/>
</dbReference>
<dbReference type="GO" id="GO:0003677">
    <property type="term" value="F:DNA binding"/>
    <property type="evidence" value="ECO:0007669"/>
    <property type="project" value="UniProtKB-KW"/>
</dbReference>
<dbReference type="SUPFAM" id="SSF46785">
    <property type="entry name" value="Winged helix' DNA-binding domain"/>
    <property type="match status" value="1"/>
</dbReference>
<dbReference type="InterPro" id="IPR036388">
    <property type="entry name" value="WH-like_DNA-bd_sf"/>
</dbReference>
<dbReference type="PANTHER" id="PTHR43537">
    <property type="entry name" value="TRANSCRIPTIONAL REGULATOR, GNTR FAMILY"/>
    <property type="match status" value="1"/>
</dbReference>
<dbReference type="InterPro" id="IPR036390">
    <property type="entry name" value="WH_DNA-bd_sf"/>
</dbReference>
<evidence type="ECO:0000256" key="1">
    <source>
        <dbReference type="ARBA" id="ARBA00023015"/>
    </source>
</evidence>
<feature type="domain" description="HTH gntR-type" evidence="4">
    <location>
        <begin position="10"/>
        <end position="77"/>
    </location>
</feature>
<reference evidence="5 6" key="1">
    <citation type="submission" date="2016-10" db="EMBL/GenBank/DDBJ databases">
        <authorList>
            <person name="de Groot N.N."/>
        </authorList>
    </citation>
    <scope>NUCLEOTIDE SEQUENCE [LARGE SCALE GENOMIC DNA]</scope>
    <source>
        <strain evidence="5 6">CGMCC 1.10267</strain>
    </source>
</reference>
<dbReference type="PRINTS" id="PR00035">
    <property type="entry name" value="HTHGNTR"/>
</dbReference>
<gene>
    <name evidence="5" type="ORF">SAMN04487974_11169</name>
</gene>
<name>A0A1G7XY09_9HYPH</name>
<dbReference type="InterPro" id="IPR000524">
    <property type="entry name" value="Tscrpt_reg_HTH_GntR"/>
</dbReference>
<dbReference type="OrthoDB" id="9789310at2"/>
<dbReference type="CDD" id="cd07377">
    <property type="entry name" value="WHTH_GntR"/>
    <property type="match status" value="1"/>
</dbReference>
<sequence>MSELALRRNPSLVTMIFERLETMILSGQLQSGEPINERALSQQFEVSRAPIREACRRLEQAGLVTIIENRGVFVREISKQAAHETYEIAHLLSIEAAKKATENVTDDDLARLRTLALRIEADASDNDLASYYTNNDNFHVELVRLGGNSKSAEVYRALNNELTLYRQRGLRRLPDFERSLAAHRRILEALEKRDRDAYVAALEAHSSNMTDRLLNLGV</sequence>
<dbReference type="GO" id="GO:0003700">
    <property type="term" value="F:DNA-binding transcription factor activity"/>
    <property type="evidence" value="ECO:0007669"/>
    <property type="project" value="InterPro"/>
</dbReference>
<evidence type="ECO:0000313" key="6">
    <source>
        <dbReference type="Proteomes" id="UP000199495"/>
    </source>
</evidence>
<dbReference type="EMBL" id="FNCS01000011">
    <property type="protein sequence ID" value="SDG88973.1"/>
    <property type="molecule type" value="Genomic_DNA"/>
</dbReference>
<proteinExistence type="predicted"/>
<dbReference type="Gene3D" id="1.10.10.10">
    <property type="entry name" value="Winged helix-like DNA-binding domain superfamily/Winged helix DNA-binding domain"/>
    <property type="match status" value="1"/>
</dbReference>
<dbReference type="Gene3D" id="1.20.120.530">
    <property type="entry name" value="GntR ligand-binding domain-like"/>
    <property type="match status" value="1"/>
</dbReference>
<dbReference type="AlphaFoldDB" id="A0A1G7XY09"/>
<evidence type="ECO:0000259" key="4">
    <source>
        <dbReference type="PROSITE" id="PS50949"/>
    </source>
</evidence>
<keyword evidence="2 5" id="KW-0238">DNA-binding</keyword>
<keyword evidence="1" id="KW-0805">Transcription regulation</keyword>
<evidence type="ECO:0000313" key="5">
    <source>
        <dbReference type="EMBL" id="SDG88973.1"/>
    </source>
</evidence>
<accession>A0A1G7XY09</accession>
<dbReference type="InterPro" id="IPR011711">
    <property type="entry name" value="GntR_C"/>
</dbReference>
<evidence type="ECO:0000256" key="2">
    <source>
        <dbReference type="ARBA" id="ARBA00023125"/>
    </source>
</evidence>
<dbReference type="Proteomes" id="UP000199495">
    <property type="component" value="Unassembled WGS sequence"/>
</dbReference>
<protein>
    <submittedName>
        <fullName evidence="5">DNA-binding transcriptional regulator, GntR family</fullName>
    </submittedName>
</protein>
<dbReference type="PANTHER" id="PTHR43537:SF45">
    <property type="entry name" value="GNTR FAMILY REGULATORY PROTEIN"/>
    <property type="match status" value="1"/>
</dbReference>
<dbReference type="Pfam" id="PF00392">
    <property type="entry name" value="GntR"/>
    <property type="match status" value="1"/>
</dbReference>
<organism evidence="5 6">
    <name type="scientific">Pelagibacterium luteolum</name>
    <dbReference type="NCBI Taxonomy" id="440168"/>
    <lineage>
        <taxon>Bacteria</taxon>
        <taxon>Pseudomonadati</taxon>
        <taxon>Pseudomonadota</taxon>
        <taxon>Alphaproteobacteria</taxon>
        <taxon>Hyphomicrobiales</taxon>
        <taxon>Devosiaceae</taxon>
        <taxon>Pelagibacterium</taxon>
    </lineage>
</organism>
<dbReference type="STRING" id="440168.SAMN04487974_11169"/>
<dbReference type="SMART" id="SM00895">
    <property type="entry name" value="FCD"/>
    <property type="match status" value="1"/>
</dbReference>
<dbReference type="RefSeq" id="WP_143009406.1">
    <property type="nucleotide sequence ID" value="NZ_FNCS01000011.1"/>
</dbReference>
<evidence type="ECO:0000256" key="3">
    <source>
        <dbReference type="ARBA" id="ARBA00023163"/>
    </source>
</evidence>
<dbReference type="PROSITE" id="PS50949">
    <property type="entry name" value="HTH_GNTR"/>
    <property type="match status" value="1"/>
</dbReference>
<keyword evidence="3" id="KW-0804">Transcription</keyword>